<evidence type="ECO:0000313" key="3">
    <source>
        <dbReference type="Proteomes" id="UP001642409"/>
    </source>
</evidence>
<reference evidence="1" key="1">
    <citation type="submission" date="2023-06" db="EMBL/GenBank/DDBJ databases">
        <authorList>
            <person name="Kurt Z."/>
        </authorList>
    </citation>
    <scope>NUCLEOTIDE SEQUENCE</scope>
</reference>
<keyword evidence="3" id="KW-1185">Reference proteome</keyword>
<evidence type="ECO:0000313" key="2">
    <source>
        <dbReference type="EMBL" id="CAL5990551.1"/>
    </source>
</evidence>
<evidence type="ECO:0000313" key="1">
    <source>
        <dbReference type="EMBL" id="CAI9938261.1"/>
    </source>
</evidence>
<name>A0AA86U3B8_9EUKA</name>
<dbReference type="AlphaFoldDB" id="A0AA86U3B8"/>
<dbReference type="Proteomes" id="UP001642409">
    <property type="component" value="Unassembled WGS sequence"/>
</dbReference>
<organism evidence="1">
    <name type="scientific">Hexamita inflata</name>
    <dbReference type="NCBI Taxonomy" id="28002"/>
    <lineage>
        <taxon>Eukaryota</taxon>
        <taxon>Metamonada</taxon>
        <taxon>Diplomonadida</taxon>
        <taxon>Hexamitidae</taxon>
        <taxon>Hexamitinae</taxon>
        <taxon>Hexamita</taxon>
    </lineage>
</organism>
<dbReference type="EMBL" id="CATOUU010000654">
    <property type="protein sequence ID" value="CAI9938261.1"/>
    <property type="molecule type" value="Genomic_DNA"/>
</dbReference>
<sequence length="158" mass="18515">MILFPVKYIDCKIINGRKADNSQILQNYISSFISFVRYCSGVISTILFPLKYSLQRFISDFNVEIFNYSFDESTLSSGRFDIYDWIQAQLLCFYFYQISVSVIQDILRSVRFTNYCNGLISDHQFYEMSSDNKLLRKLKGVKSQVLLCCRSKCVRCVN</sequence>
<gene>
    <name evidence="2" type="ORF">HINF_LOCUS11399</name>
    <name evidence="1" type="ORF">HINF_LOCUS25906</name>
</gene>
<dbReference type="EMBL" id="CAXDID020000025">
    <property type="protein sequence ID" value="CAL5990551.1"/>
    <property type="molecule type" value="Genomic_DNA"/>
</dbReference>
<comment type="caution">
    <text evidence="1">The sequence shown here is derived from an EMBL/GenBank/DDBJ whole genome shotgun (WGS) entry which is preliminary data.</text>
</comment>
<reference evidence="2 3" key="2">
    <citation type="submission" date="2024-07" db="EMBL/GenBank/DDBJ databases">
        <authorList>
            <person name="Akdeniz Z."/>
        </authorList>
    </citation>
    <scope>NUCLEOTIDE SEQUENCE [LARGE SCALE GENOMIC DNA]</scope>
</reference>
<accession>A0AA86U3B8</accession>
<proteinExistence type="predicted"/>
<protein>
    <submittedName>
        <fullName evidence="2">Hypothetical_protein</fullName>
    </submittedName>
</protein>